<reference evidence="8 11" key="1">
    <citation type="submission" date="2014-12" db="EMBL/GenBank/DDBJ databases">
        <title>Draft genome sequences of 10 type strains of Lactococcus.</title>
        <authorList>
            <person name="Sun Z."/>
            <person name="Zhong Z."/>
            <person name="Liu W."/>
            <person name="Zhang W."/>
            <person name="Zhang H."/>
        </authorList>
    </citation>
    <scope>NUCLEOTIDE SEQUENCE [LARGE SCALE GENOMIC DNA]</scope>
    <source>
        <strain evidence="8 11">DSM 22330</strain>
    </source>
</reference>
<sequence>MRVLIVDDDPLITSALKMILEVDKIDVVGIGHDGSEAIQLFETLKPDILLMDIRMTKMSGLDAAKTILAPHPDAKILLLTTFSDDEYIIQALKYGVKGYLIKQDYSSIVPALNAVSKSQTVFGTEIIAKIPGLLHTEQPDPQASFNYEDYGLTDKDYQLISLVADGLSNKEISIQMFLSEGTIRNYLSTILDKLNLRDRTQLAIFYLTAKNAS</sequence>
<evidence type="ECO:0000256" key="2">
    <source>
        <dbReference type="ARBA" id="ARBA00023015"/>
    </source>
</evidence>
<keyword evidence="3" id="KW-0238">DNA-binding</keyword>
<keyword evidence="1 5" id="KW-0597">Phosphoprotein</keyword>
<dbReference type="PROSITE" id="PS50110">
    <property type="entry name" value="RESPONSE_REGULATORY"/>
    <property type="match status" value="1"/>
</dbReference>
<dbReference type="RefSeq" id="WP_031365791.1">
    <property type="nucleotide sequence ID" value="NZ_FPKS01000001.1"/>
</dbReference>
<dbReference type="PROSITE" id="PS50043">
    <property type="entry name" value="HTH_LUXR_2"/>
    <property type="match status" value="1"/>
</dbReference>
<dbReference type="CDD" id="cd06170">
    <property type="entry name" value="LuxR_C_like"/>
    <property type="match status" value="1"/>
</dbReference>
<dbReference type="EMBL" id="FPKS01000001">
    <property type="protein sequence ID" value="SFZ70011.1"/>
    <property type="molecule type" value="Genomic_DNA"/>
</dbReference>
<dbReference type="GO" id="GO:0000160">
    <property type="term" value="P:phosphorelay signal transduction system"/>
    <property type="evidence" value="ECO:0007669"/>
    <property type="project" value="InterPro"/>
</dbReference>
<dbReference type="GO" id="GO:0006355">
    <property type="term" value="P:regulation of DNA-templated transcription"/>
    <property type="evidence" value="ECO:0007669"/>
    <property type="project" value="InterPro"/>
</dbReference>
<dbReference type="GO" id="GO:0003677">
    <property type="term" value="F:DNA binding"/>
    <property type="evidence" value="ECO:0007669"/>
    <property type="project" value="UniProtKB-KW"/>
</dbReference>
<organism evidence="9 10">
    <name type="scientific">Pseudolactococcus chungangensis CAU 28 = DSM 22330</name>
    <dbReference type="NCBI Taxonomy" id="1122154"/>
    <lineage>
        <taxon>Bacteria</taxon>
        <taxon>Bacillati</taxon>
        <taxon>Bacillota</taxon>
        <taxon>Bacilli</taxon>
        <taxon>Lactobacillales</taxon>
        <taxon>Streptococcaceae</taxon>
        <taxon>Pseudolactococcus</taxon>
    </lineage>
</organism>
<dbReference type="PRINTS" id="PR00038">
    <property type="entry name" value="HTHLUXR"/>
</dbReference>
<feature type="domain" description="HTH luxR-type" evidence="6">
    <location>
        <begin position="141"/>
        <end position="210"/>
    </location>
</feature>
<evidence type="ECO:0000313" key="8">
    <source>
        <dbReference type="EMBL" id="PCS00553.1"/>
    </source>
</evidence>
<dbReference type="InterPro" id="IPR016032">
    <property type="entry name" value="Sig_transdc_resp-reg_C-effctor"/>
</dbReference>
<gene>
    <name evidence="8" type="ORF">RR45_GL001203</name>
    <name evidence="9" type="ORF">SAMN02746068_00018</name>
</gene>
<dbReference type="EMBL" id="JXJT01000027">
    <property type="protein sequence ID" value="PCS00553.1"/>
    <property type="molecule type" value="Genomic_DNA"/>
</dbReference>
<dbReference type="AlphaFoldDB" id="A0A1K2H2M7"/>
<keyword evidence="4" id="KW-0804">Transcription</keyword>
<dbReference type="Proteomes" id="UP000218979">
    <property type="component" value="Unassembled WGS sequence"/>
</dbReference>
<dbReference type="InterPro" id="IPR039420">
    <property type="entry name" value="WalR-like"/>
</dbReference>
<evidence type="ECO:0000256" key="4">
    <source>
        <dbReference type="ARBA" id="ARBA00023163"/>
    </source>
</evidence>
<dbReference type="PANTHER" id="PTHR43214:SF40">
    <property type="entry name" value="TRANSCRIPTIONAL REGULATORY PROTEIN LNRK"/>
    <property type="match status" value="1"/>
</dbReference>
<name>A0A1K2H2M7_9LACT</name>
<proteinExistence type="predicted"/>
<reference evidence="9 10" key="2">
    <citation type="submission" date="2016-11" db="EMBL/GenBank/DDBJ databases">
        <authorList>
            <person name="Jaros S."/>
            <person name="Januszkiewicz K."/>
            <person name="Wedrychowicz H."/>
        </authorList>
    </citation>
    <scope>NUCLEOTIDE SEQUENCE [LARGE SCALE GENOMIC DNA]</scope>
    <source>
        <strain evidence="9 10">DSM 22330</strain>
    </source>
</reference>
<keyword evidence="11" id="KW-1185">Reference proteome</keyword>
<keyword evidence="2" id="KW-0805">Transcription regulation</keyword>
<dbReference type="InterPro" id="IPR058245">
    <property type="entry name" value="NreC/VraR/RcsB-like_REC"/>
</dbReference>
<dbReference type="PANTHER" id="PTHR43214">
    <property type="entry name" value="TWO-COMPONENT RESPONSE REGULATOR"/>
    <property type="match status" value="1"/>
</dbReference>
<dbReference type="InterPro" id="IPR000792">
    <property type="entry name" value="Tscrpt_reg_LuxR_C"/>
</dbReference>
<evidence type="ECO:0000313" key="9">
    <source>
        <dbReference type="EMBL" id="SFZ70011.1"/>
    </source>
</evidence>
<dbReference type="Pfam" id="PF00072">
    <property type="entry name" value="Response_reg"/>
    <property type="match status" value="1"/>
</dbReference>
<evidence type="ECO:0000313" key="11">
    <source>
        <dbReference type="Proteomes" id="UP000218979"/>
    </source>
</evidence>
<dbReference type="InterPro" id="IPR001789">
    <property type="entry name" value="Sig_transdc_resp-reg_receiver"/>
</dbReference>
<dbReference type="SMART" id="SM00448">
    <property type="entry name" value="REC"/>
    <property type="match status" value="1"/>
</dbReference>
<feature type="modified residue" description="4-aspartylphosphate" evidence="5">
    <location>
        <position position="52"/>
    </location>
</feature>
<dbReference type="SUPFAM" id="SSF52172">
    <property type="entry name" value="CheY-like"/>
    <property type="match status" value="1"/>
</dbReference>
<evidence type="ECO:0000256" key="3">
    <source>
        <dbReference type="ARBA" id="ARBA00023125"/>
    </source>
</evidence>
<dbReference type="Pfam" id="PF00196">
    <property type="entry name" value="GerE"/>
    <property type="match status" value="1"/>
</dbReference>
<dbReference type="CDD" id="cd17535">
    <property type="entry name" value="REC_NarL-like"/>
    <property type="match status" value="1"/>
</dbReference>
<dbReference type="SUPFAM" id="SSF46894">
    <property type="entry name" value="C-terminal effector domain of the bipartite response regulators"/>
    <property type="match status" value="1"/>
</dbReference>
<protein>
    <submittedName>
        <fullName evidence="8">LuxR family transcriptional regulator</fullName>
    </submittedName>
    <submittedName>
        <fullName evidence="9">Two component transcriptional regulator, LuxR family</fullName>
    </submittedName>
</protein>
<dbReference type="Gene3D" id="3.40.50.2300">
    <property type="match status" value="1"/>
</dbReference>
<evidence type="ECO:0000256" key="5">
    <source>
        <dbReference type="PROSITE-ProRule" id="PRU00169"/>
    </source>
</evidence>
<evidence type="ECO:0000259" key="7">
    <source>
        <dbReference type="PROSITE" id="PS50110"/>
    </source>
</evidence>
<dbReference type="InterPro" id="IPR011006">
    <property type="entry name" value="CheY-like_superfamily"/>
</dbReference>
<evidence type="ECO:0000259" key="6">
    <source>
        <dbReference type="PROSITE" id="PS50043"/>
    </source>
</evidence>
<evidence type="ECO:0000256" key="1">
    <source>
        <dbReference type="ARBA" id="ARBA00022553"/>
    </source>
</evidence>
<dbReference type="Proteomes" id="UP000185655">
    <property type="component" value="Unassembled WGS sequence"/>
</dbReference>
<evidence type="ECO:0000313" key="10">
    <source>
        <dbReference type="Proteomes" id="UP000185655"/>
    </source>
</evidence>
<dbReference type="OrthoDB" id="9780153at2"/>
<feature type="domain" description="Response regulatory" evidence="7">
    <location>
        <begin position="2"/>
        <end position="117"/>
    </location>
</feature>
<dbReference type="STRING" id="1122154.SAMN02746068_00018"/>
<dbReference type="SMART" id="SM00421">
    <property type="entry name" value="HTH_LUXR"/>
    <property type="match status" value="1"/>
</dbReference>
<accession>A0A1K2H2M7</accession>